<feature type="compositionally biased region" description="Basic residues" evidence="1">
    <location>
        <begin position="73"/>
        <end position="82"/>
    </location>
</feature>
<accession>A0AAN7QAB4</accession>
<dbReference type="Proteomes" id="UP001309876">
    <property type="component" value="Unassembled WGS sequence"/>
</dbReference>
<reference evidence="2 3" key="1">
    <citation type="submission" date="2023-08" db="EMBL/GenBank/DDBJ databases">
        <title>Black Yeasts Isolated from many extreme environments.</title>
        <authorList>
            <person name="Coleine C."/>
            <person name="Stajich J.E."/>
            <person name="Selbmann L."/>
        </authorList>
    </citation>
    <scope>NUCLEOTIDE SEQUENCE [LARGE SCALE GENOMIC DNA]</scope>
    <source>
        <strain evidence="2 3">CCFEE 5910</strain>
    </source>
</reference>
<feature type="compositionally biased region" description="Basic and acidic residues" evidence="1">
    <location>
        <begin position="98"/>
        <end position="108"/>
    </location>
</feature>
<comment type="caution">
    <text evidence="2">The sequence shown here is derived from an EMBL/GenBank/DDBJ whole genome shotgun (WGS) entry which is preliminary data.</text>
</comment>
<organism evidence="2 3">
    <name type="scientific">Lithohypha guttulata</name>
    <dbReference type="NCBI Taxonomy" id="1690604"/>
    <lineage>
        <taxon>Eukaryota</taxon>
        <taxon>Fungi</taxon>
        <taxon>Dikarya</taxon>
        <taxon>Ascomycota</taxon>
        <taxon>Pezizomycotina</taxon>
        <taxon>Eurotiomycetes</taxon>
        <taxon>Chaetothyriomycetidae</taxon>
        <taxon>Chaetothyriales</taxon>
        <taxon>Trichomeriaceae</taxon>
        <taxon>Lithohypha</taxon>
    </lineage>
</organism>
<proteinExistence type="predicted"/>
<name>A0AAN7QAB4_9EURO</name>
<dbReference type="AlphaFoldDB" id="A0AAN7QAB4"/>
<keyword evidence="3" id="KW-1185">Reference proteome</keyword>
<protein>
    <submittedName>
        <fullName evidence="2">Uncharacterized protein</fullName>
    </submittedName>
</protein>
<evidence type="ECO:0000256" key="1">
    <source>
        <dbReference type="SAM" id="MobiDB-lite"/>
    </source>
</evidence>
<feature type="compositionally biased region" description="Basic and acidic residues" evidence="1">
    <location>
        <begin position="49"/>
        <end position="72"/>
    </location>
</feature>
<evidence type="ECO:0000313" key="2">
    <source>
        <dbReference type="EMBL" id="KAK5080339.1"/>
    </source>
</evidence>
<sequence>MESSSEYGPSVDHPESPCPTDITSLSESVDNSEPDSDTNSDSSLPSLRDVLRPRKRSITDVKDIEDGTEQKGSHRQSRHKRQATAERRGSVEVAESPSRSDHTSDLHSLDVTTVITGCQDKGDSMTERTEQHKAHSGQGPSSSTSKRQLDPERTSYRDSQAEDRDSQIRTTGVGEISVNVSSGTLLGLYGQRETCQGPEYCCLIGTWLRPKDGIPQNQIQKYDRGVAQGRRRRPLRKRRSWCERDADTEVLHEVRRWKAGLV</sequence>
<feature type="compositionally biased region" description="Basic and acidic residues" evidence="1">
    <location>
        <begin position="147"/>
        <end position="167"/>
    </location>
</feature>
<evidence type="ECO:0000313" key="3">
    <source>
        <dbReference type="Proteomes" id="UP001309876"/>
    </source>
</evidence>
<feature type="region of interest" description="Disordered" evidence="1">
    <location>
        <begin position="1"/>
        <end position="169"/>
    </location>
</feature>
<gene>
    <name evidence="2" type="ORF">LTR05_008699</name>
</gene>
<feature type="compositionally biased region" description="Basic and acidic residues" evidence="1">
    <location>
        <begin position="120"/>
        <end position="133"/>
    </location>
</feature>
<dbReference type="EMBL" id="JAVRRJ010000016">
    <property type="protein sequence ID" value="KAK5080339.1"/>
    <property type="molecule type" value="Genomic_DNA"/>
</dbReference>